<gene>
    <name evidence="1" type="ORF">I553_2473</name>
</gene>
<comment type="caution">
    <text evidence="1">The sequence shown here is derived from an EMBL/GenBank/DDBJ whole genome shotgun (WGS) entry which is preliminary data.</text>
</comment>
<reference evidence="1" key="1">
    <citation type="submission" date="2014-01" db="EMBL/GenBank/DDBJ databases">
        <authorList>
            <person name="Brown-Elliot B."/>
            <person name="Wallace R."/>
            <person name="Lenaerts A."/>
            <person name="Ordway D."/>
            <person name="DeGroote M.A."/>
            <person name="Parker T."/>
            <person name="Sizemore C."/>
            <person name="Tallon L.J."/>
            <person name="Sadzewicz L.K."/>
            <person name="Sengamalay N."/>
            <person name="Fraser C.M."/>
            <person name="Hine E."/>
            <person name="Shefchek K.A."/>
            <person name="Das S.P."/>
            <person name="Tettelin H."/>
        </authorList>
    </citation>
    <scope>NUCLEOTIDE SEQUENCE [LARGE SCALE GENOMIC DNA]</scope>
    <source>
        <strain evidence="1">4042</strain>
    </source>
</reference>
<accession>X8C7I4</accession>
<evidence type="ECO:0000313" key="1">
    <source>
        <dbReference type="EMBL" id="EUA52287.1"/>
    </source>
</evidence>
<organism evidence="1">
    <name type="scientific">Mycobacterium xenopi 4042</name>
    <dbReference type="NCBI Taxonomy" id="1299334"/>
    <lineage>
        <taxon>Bacteria</taxon>
        <taxon>Bacillati</taxon>
        <taxon>Actinomycetota</taxon>
        <taxon>Actinomycetes</taxon>
        <taxon>Mycobacteriales</taxon>
        <taxon>Mycobacteriaceae</taxon>
        <taxon>Mycobacterium</taxon>
    </lineage>
</organism>
<sequence length="41" mass="4565">MEWTAARRDRACGACWAPPPATLWTQATNSRGRLIPVSLPR</sequence>
<name>X8C7I4_MYCXE</name>
<protein>
    <submittedName>
        <fullName evidence="1">Uncharacterized protein</fullName>
    </submittedName>
</protein>
<dbReference type="PATRIC" id="fig|1299334.3.peg.3580"/>
<dbReference type="AlphaFoldDB" id="X8C7I4"/>
<proteinExistence type="predicted"/>
<dbReference type="EMBL" id="JAOB01000033">
    <property type="protein sequence ID" value="EUA52287.1"/>
    <property type="molecule type" value="Genomic_DNA"/>
</dbReference>